<evidence type="ECO:0000256" key="1">
    <source>
        <dbReference type="ARBA" id="ARBA00022679"/>
    </source>
</evidence>
<keyword evidence="4" id="KW-0067">ATP-binding</keyword>
<evidence type="ECO:0000256" key="3">
    <source>
        <dbReference type="ARBA" id="ARBA00022777"/>
    </source>
</evidence>
<dbReference type="SUPFAM" id="SSF63999">
    <property type="entry name" value="Thiamin pyrophosphokinase, catalytic domain"/>
    <property type="match status" value="1"/>
</dbReference>
<dbReference type="Pfam" id="PF04263">
    <property type="entry name" value="TPK_catalytic"/>
    <property type="match status" value="1"/>
</dbReference>
<feature type="domain" description="Thiamin pyrophosphokinase catalytic" evidence="6">
    <location>
        <begin position="213"/>
        <end position="248"/>
    </location>
</feature>
<evidence type="ECO:0000313" key="9">
    <source>
        <dbReference type="Proteomes" id="UP001589532"/>
    </source>
</evidence>
<sequence>MKVPGSKMPGLRGRKVDDLPGVTAVARIDRRTKRLTKRLQPGEIAIIDHVDVDRVSAEALVACGAAAVVNVASGISGRYPNLGPQILVEAGVPFVDNANQELFERVKDGDVIRVNDGVVYLDDDVVGKGEEQTAEAVEAAMAEARAGLAVQIEAFAVNTMEYVRGEGRLLIDGVGVPEIRTSMEGRHVLIVVRGYHYKEDIATLRPYIREYRPVLVGVDGGADALLEAGYLPDVIVGDFDSVSTKALTSGAELVVHAYRDGRAPGLERVHQLGREAVIFPATGTSEDIAMLLADDKGAELIVAVGTHGTLEEFLDKGRSGMASTFLTRLIIGSKLIDAKGVSRLYRSRISTPQLLLLVITALITMSVALFISPIGQTWLNGLQDAWNAFIFWLVGLFS</sequence>
<dbReference type="InterPro" id="IPR036759">
    <property type="entry name" value="TPK_catalytic_sf"/>
</dbReference>
<accession>A0ABV5RYI6</accession>
<keyword evidence="1" id="KW-0808">Transferase</keyword>
<evidence type="ECO:0000313" key="8">
    <source>
        <dbReference type="EMBL" id="MFB9623873.1"/>
    </source>
</evidence>
<proteinExistence type="predicted"/>
<keyword evidence="9" id="KW-1185">Reference proteome</keyword>
<organism evidence="8 9">
    <name type="scientific">Nonomuraea helvata</name>
    <dbReference type="NCBI Taxonomy" id="37484"/>
    <lineage>
        <taxon>Bacteria</taxon>
        <taxon>Bacillati</taxon>
        <taxon>Actinomycetota</taxon>
        <taxon>Actinomycetes</taxon>
        <taxon>Streptosporangiales</taxon>
        <taxon>Streptosporangiaceae</taxon>
        <taxon>Nonomuraea</taxon>
    </lineage>
</organism>
<gene>
    <name evidence="8" type="primary">steA</name>
    <name evidence="8" type="ORF">ACFFSA_12380</name>
</gene>
<evidence type="ECO:0000256" key="5">
    <source>
        <dbReference type="SAM" id="Phobius"/>
    </source>
</evidence>
<reference evidence="8 9" key="1">
    <citation type="submission" date="2024-09" db="EMBL/GenBank/DDBJ databases">
        <authorList>
            <person name="Sun Q."/>
            <person name="Mori K."/>
        </authorList>
    </citation>
    <scope>NUCLEOTIDE SEQUENCE [LARGE SCALE GENOMIC DNA]</scope>
    <source>
        <strain evidence="8 9">JCM 3143</strain>
    </source>
</reference>
<protein>
    <submittedName>
        <fullName evidence="8">Cytokinetic ring protein SteA</fullName>
    </submittedName>
</protein>
<evidence type="ECO:0000259" key="6">
    <source>
        <dbReference type="Pfam" id="PF04263"/>
    </source>
</evidence>
<dbReference type="InterPro" id="IPR022215">
    <property type="entry name" value="SteA-like_C"/>
</dbReference>
<dbReference type="EMBL" id="JBHMBW010000011">
    <property type="protein sequence ID" value="MFB9623873.1"/>
    <property type="molecule type" value="Genomic_DNA"/>
</dbReference>
<comment type="caution">
    <text evidence="8">The sequence shown here is derived from an EMBL/GenBank/DDBJ whole genome shotgun (WGS) entry which is preliminary data.</text>
</comment>
<dbReference type="Proteomes" id="UP001589532">
    <property type="component" value="Unassembled WGS sequence"/>
</dbReference>
<feature type="domain" description="SteA-like C-terminal" evidence="7">
    <location>
        <begin position="339"/>
        <end position="390"/>
    </location>
</feature>
<keyword evidence="3" id="KW-0418">Kinase</keyword>
<evidence type="ECO:0000256" key="4">
    <source>
        <dbReference type="ARBA" id="ARBA00022840"/>
    </source>
</evidence>
<keyword evidence="5" id="KW-0472">Membrane</keyword>
<keyword evidence="5" id="KW-1133">Transmembrane helix</keyword>
<name>A0ABV5RYI6_9ACTN</name>
<dbReference type="Pfam" id="PF12555">
    <property type="entry name" value="SteA-like_C"/>
    <property type="match status" value="1"/>
</dbReference>
<dbReference type="Gene3D" id="3.40.50.10240">
    <property type="entry name" value="Thiamin pyrophosphokinase, catalytic domain"/>
    <property type="match status" value="1"/>
</dbReference>
<dbReference type="InterPro" id="IPR007371">
    <property type="entry name" value="TPK_catalytic"/>
</dbReference>
<dbReference type="RefSeq" id="WP_344995049.1">
    <property type="nucleotide sequence ID" value="NZ_BAAAXV010000008.1"/>
</dbReference>
<keyword evidence="2" id="KW-0547">Nucleotide-binding</keyword>
<dbReference type="InterPro" id="IPR047795">
    <property type="entry name" value="Put_SteA-like"/>
</dbReference>
<dbReference type="NCBIfam" id="NF040608">
    <property type="entry name" value="division_SteA"/>
    <property type="match status" value="1"/>
</dbReference>
<evidence type="ECO:0000256" key="2">
    <source>
        <dbReference type="ARBA" id="ARBA00022741"/>
    </source>
</evidence>
<feature type="transmembrane region" description="Helical" evidence="5">
    <location>
        <begin position="354"/>
        <end position="372"/>
    </location>
</feature>
<keyword evidence="5" id="KW-0812">Transmembrane</keyword>
<evidence type="ECO:0000259" key="7">
    <source>
        <dbReference type="Pfam" id="PF12555"/>
    </source>
</evidence>